<feature type="domain" description="Sulfatase N-terminal" evidence="4">
    <location>
        <begin position="7"/>
        <end position="369"/>
    </location>
</feature>
<dbReference type="PROSITE" id="PS00523">
    <property type="entry name" value="SULFATASE_1"/>
    <property type="match status" value="1"/>
</dbReference>
<keyword evidence="2" id="KW-0479">Metal-binding</keyword>
<reference evidence="5" key="1">
    <citation type="submission" date="2021-01" db="EMBL/GenBank/DDBJ databases">
        <title>Description of Breznakiella homolactica.</title>
        <authorList>
            <person name="Song Y."/>
            <person name="Brune A."/>
        </authorList>
    </citation>
    <scope>NUCLEOTIDE SEQUENCE</scope>
    <source>
        <strain evidence="5">RmG30</strain>
    </source>
</reference>
<dbReference type="InterPro" id="IPR024607">
    <property type="entry name" value="Sulfatase_CS"/>
</dbReference>
<evidence type="ECO:0000256" key="2">
    <source>
        <dbReference type="ARBA" id="ARBA00022723"/>
    </source>
</evidence>
<dbReference type="PANTHER" id="PTHR45953:SF1">
    <property type="entry name" value="IDURONATE 2-SULFATASE"/>
    <property type="match status" value="1"/>
</dbReference>
<evidence type="ECO:0000259" key="4">
    <source>
        <dbReference type="Pfam" id="PF00884"/>
    </source>
</evidence>
<dbReference type="GO" id="GO:0008484">
    <property type="term" value="F:sulfuric ester hydrolase activity"/>
    <property type="evidence" value="ECO:0007669"/>
    <property type="project" value="TreeGrafter"/>
</dbReference>
<protein>
    <submittedName>
        <fullName evidence="5">Sulfatase-like hydrolase/transferase</fullName>
    </submittedName>
</protein>
<dbReference type="SUPFAM" id="SSF53649">
    <property type="entry name" value="Alkaline phosphatase-like"/>
    <property type="match status" value="1"/>
</dbReference>
<evidence type="ECO:0000256" key="1">
    <source>
        <dbReference type="ARBA" id="ARBA00008779"/>
    </source>
</evidence>
<dbReference type="GO" id="GO:0005737">
    <property type="term" value="C:cytoplasm"/>
    <property type="evidence" value="ECO:0007669"/>
    <property type="project" value="TreeGrafter"/>
</dbReference>
<sequence length="484" mass="55321">MDARKSPNILWICTDQQRFDTLGCYGNTFVSTPVLDSLARESALFENAFCQSPVCTPSRGSFLTGRYPVTSHTRQNGADIPPTEKLVTKIFHDAGYYCGLSGKLHLSACNPAAGATEMEPRINDGYDEFHWSHDTSPSWGIQNEYYRWLKEVHNTGYKTEQRSDTKWVQNGMPVDQTQAYWCAQKAVDFIEQRKDSGKPWLFSVNMYDPHHPFDAPEELLQRYLGKLDDIPLPSYRAGEELEKPVWQRQDHTGAYNHNAGYPYTEMSDTDHRLIRASYWAMCDLIDMQVGRMLDALDETGQRENTIVIFMSDHGELLGDHGIYLKGPFFYECSVKVPLIIHWKNRIAPKGYKALAELNDLPQTLLDLCGLPAYEGMQGQSLEPLLEGRTGDSHHESVYCEYLNAMPWHKDPKAFATMVRTDRYKLVAAHSDNSGELYDLEEDPGEHTNQYGSPRYAAVKTELLEKLLNRWCHTADPLPVRKSDW</sequence>
<dbReference type="InterPro" id="IPR000917">
    <property type="entry name" value="Sulfatase_N"/>
</dbReference>
<dbReference type="Proteomes" id="UP000595917">
    <property type="component" value="Chromosome"/>
</dbReference>
<proteinExistence type="inferred from homology"/>
<gene>
    <name evidence="5" type="ORF">JFL75_01475</name>
</gene>
<dbReference type="InterPro" id="IPR017850">
    <property type="entry name" value="Alkaline_phosphatase_core_sf"/>
</dbReference>
<accession>A0A7T7XNK4</accession>
<dbReference type="RefSeq" id="WP_215626919.1">
    <property type="nucleotide sequence ID" value="NZ_CP067089.2"/>
</dbReference>
<dbReference type="AlphaFoldDB" id="A0A7T7XNK4"/>
<keyword evidence="6" id="KW-1185">Reference proteome</keyword>
<dbReference type="Gene3D" id="3.40.720.10">
    <property type="entry name" value="Alkaline Phosphatase, subunit A"/>
    <property type="match status" value="1"/>
</dbReference>
<evidence type="ECO:0000256" key="3">
    <source>
        <dbReference type="ARBA" id="ARBA00022801"/>
    </source>
</evidence>
<name>A0A7T7XNK4_9SPIR</name>
<dbReference type="EMBL" id="CP067089">
    <property type="protein sequence ID" value="QQO09616.1"/>
    <property type="molecule type" value="Genomic_DNA"/>
</dbReference>
<evidence type="ECO:0000313" key="6">
    <source>
        <dbReference type="Proteomes" id="UP000595917"/>
    </source>
</evidence>
<dbReference type="GO" id="GO:0046872">
    <property type="term" value="F:metal ion binding"/>
    <property type="evidence" value="ECO:0007669"/>
    <property type="project" value="UniProtKB-KW"/>
</dbReference>
<dbReference type="PANTHER" id="PTHR45953">
    <property type="entry name" value="IDURONATE 2-SULFATASE"/>
    <property type="match status" value="1"/>
</dbReference>
<dbReference type="KEGG" id="bhc:JFL75_01475"/>
<comment type="similarity">
    <text evidence="1">Belongs to the sulfatase family.</text>
</comment>
<dbReference type="Pfam" id="PF00884">
    <property type="entry name" value="Sulfatase"/>
    <property type="match status" value="1"/>
</dbReference>
<evidence type="ECO:0000313" key="5">
    <source>
        <dbReference type="EMBL" id="QQO09616.1"/>
    </source>
</evidence>
<keyword evidence="3 5" id="KW-0378">Hydrolase</keyword>
<organism evidence="5 6">
    <name type="scientific">Breznakiella homolactica</name>
    <dbReference type="NCBI Taxonomy" id="2798577"/>
    <lineage>
        <taxon>Bacteria</taxon>
        <taxon>Pseudomonadati</taxon>
        <taxon>Spirochaetota</taxon>
        <taxon>Spirochaetia</taxon>
        <taxon>Spirochaetales</taxon>
        <taxon>Breznakiellaceae</taxon>
        <taxon>Breznakiella</taxon>
    </lineage>
</organism>